<dbReference type="OrthoDB" id="8613985at2"/>
<feature type="domain" description="Chemoreceptor zinc-binding" evidence="1">
    <location>
        <begin position="13"/>
        <end position="81"/>
    </location>
</feature>
<organism evidence="2 3">
    <name type="scientific">Zoogloea oleivorans</name>
    <dbReference type="NCBI Taxonomy" id="1552750"/>
    <lineage>
        <taxon>Bacteria</taxon>
        <taxon>Pseudomonadati</taxon>
        <taxon>Pseudomonadota</taxon>
        <taxon>Betaproteobacteria</taxon>
        <taxon>Rhodocyclales</taxon>
        <taxon>Zoogloeaceae</taxon>
        <taxon>Zoogloea</taxon>
    </lineage>
</organism>
<keyword evidence="3" id="KW-1185">Reference proteome</keyword>
<comment type="caution">
    <text evidence="2">The sequence shown here is derived from an EMBL/GenBank/DDBJ whole genome shotgun (WGS) entry which is preliminary data.</text>
</comment>
<evidence type="ECO:0000259" key="1">
    <source>
        <dbReference type="Pfam" id="PF13682"/>
    </source>
</evidence>
<dbReference type="EMBL" id="SDKK01000046">
    <property type="protein sequence ID" value="TYC50939.1"/>
    <property type="molecule type" value="Genomic_DNA"/>
</dbReference>
<reference evidence="2 3" key="1">
    <citation type="submission" date="2019-01" db="EMBL/GenBank/DDBJ databases">
        <title>Zoogloea oleivorans genome sequencing and assembly.</title>
        <authorList>
            <person name="Tancsics A."/>
            <person name="Farkas M."/>
            <person name="Kriszt B."/>
            <person name="Maroti G."/>
            <person name="Horvath B."/>
        </authorList>
    </citation>
    <scope>NUCLEOTIDE SEQUENCE [LARGE SCALE GENOMIC DNA]</scope>
    <source>
        <strain evidence="2 3">Buc</strain>
    </source>
</reference>
<accession>A0A6C2CBT0</accession>
<dbReference type="Gene3D" id="1.20.120.30">
    <property type="entry name" value="Aspartate receptor, ligand-binding domain"/>
    <property type="match status" value="1"/>
</dbReference>
<dbReference type="AlphaFoldDB" id="A0A6C2CBT0"/>
<dbReference type="Pfam" id="PF13682">
    <property type="entry name" value="CZB"/>
    <property type="match status" value="1"/>
</dbReference>
<dbReference type="InterPro" id="IPR025991">
    <property type="entry name" value="Chemoreceptor_zinc-bind_dom"/>
</dbReference>
<dbReference type="RefSeq" id="WP_148581684.1">
    <property type="nucleotide sequence ID" value="NZ_SDKK01000046.1"/>
</dbReference>
<dbReference type="Proteomes" id="UP000389128">
    <property type="component" value="Unassembled WGS sequence"/>
</dbReference>
<name>A0A6C2CBT0_9RHOO</name>
<gene>
    <name evidence="2" type="ORF">ETQ85_24775</name>
</gene>
<evidence type="ECO:0000313" key="3">
    <source>
        <dbReference type="Proteomes" id="UP000389128"/>
    </source>
</evidence>
<sequence>MNLDIIDNAIQRHLRWVAEFNAALAGTGPRDFDLEIASDETACALGQWFSSPESSDLLGEDFHSRAIALHGAFHEISAEVVASFRAQDPSEVTQALIAALEDLSKSLIEFLEFAKKRLIGAPPSWLP</sequence>
<protein>
    <recommendedName>
        <fullName evidence="1">Chemoreceptor zinc-binding domain-containing protein</fullName>
    </recommendedName>
</protein>
<evidence type="ECO:0000313" key="2">
    <source>
        <dbReference type="EMBL" id="TYC50939.1"/>
    </source>
</evidence>
<proteinExistence type="predicted"/>